<organism evidence="1 2">
    <name type="scientific">Umbra pygmaea</name>
    <name type="common">Eastern mudminnow</name>
    <dbReference type="NCBI Taxonomy" id="75934"/>
    <lineage>
        <taxon>Eukaryota</taxon>
        <taxon>Metazoa</taxon>
        <taxon>Chordata</taxon>
        <taxon>Craniata</taxon>
        <taxon>Vertebrata</taxon>
        <taxon>Euteleostomi</taxon>
        <taxon>Actinopterygii</taxon>
        <taxon>Neopterygii</taxon>
        <taxon>Teleostei</taxon>
        <taxon>Protacanthopterygii</taxon>
        <taxon>Esociformes</taxon>
        <taxon>Umbridae</taxon>
        <taxon>Umbra</taxon>
    </lineage>
</organism>
<accession>A0ABD0XDK5</accession>
<name>A0ABD0XDK5_UMBPY</name>
<protein>
    <submittedName>
        <fullName evidence="1">Uncharacterized protein</fullName>
    </submittedName>
</protein>
<dbReference type="Proteomes" id="UP001557470">
    <property type="component" value="Unassembled WGS sequence"/>
</dbReference>
<dbReference type="EMBL" id="JAGEUA010000002">
    <property type="protein sequence ID" value="KAL1007003.1"/>
    <property type="molecule type" value="Genomic_DNA"/>
</dbReference>
<dbReference type="PANTHER" id="PTHR31025">
    <property type="entry name" value="SI:CH211-196P9.1-RELATED"/>
    <property type="match status" value="1"/>
</dbReference>
<proteinExistence type="predicted"/>
<evidence type="ECO:0000313" key="1">
    <source>
        <dbReference type="EMBL" id="KAL1007003.1"/>
    </source>
</evidence>
<gene>
    <name evidence="1" type="ORF">UPYG_G00080540</name>
</gene>
<keyword evidence="2" id="KW-1185">Reference proteome</keyword>
<evidence type="ECO:0000313" key="2">
    <source>
        <dbReference type="Proteomes" id="UP001557470"/>
    </source>
</evidence>
<reference evidence="1 2" key="1">
    <citation type="submission" date="2024-06" db="EMBL/GenBank/DDBJ databases">
        <authorList>
            <person name="Pan Q."/>
            <person name="Wen M."/>
            <person name="Jouanno E."/>
            <person name="Zahm M."/>
            <person name="Klopp C."/>
            <person name="Cabau C."/>
            <person name="Louis A."/>
            <person name="Berthelot C."/>
            <person name="Parey E."/>
            <person name="Roest Crollius H."/>
            <person name="Montfort J."/>
            <person name="Robinson-Rechavi M."/>
            <person name="Bouchez O."/>
            <person name="Lampietro C."/>
            <person name="Lopez Roques C."/>
            <person name="Donnadieu C."/>
            <person name="Postlethwait J."/>
            <person name="Bobe J."/>
            <person name="Verreycken H."/>
            <person name="Guiguen Y."/>
        </authorList>
    </citation>
    <scope>NUCLEOTIDE SEQUENCE [LARGE SCALE GENOMIC DNA]</scope>
    <source>
        <strain evidence="1">Up_M1</strain>
        <tissue evidence="1">Testis</tissue>
    </source>
</reference>
<comment type="caution">
    <text evidence="1">The sequence shown here is derived from an EMBL/GenBank/DDBJ whole genome shotgun (WGS) entry which is preliminary data.</text>
</comment>
<sequence>MLGDSILESKKWMLSIEGKVLIQPTDHQTDFTSALAVLFTAYYVFNIEYQVEAATTMECIQRFFARINPDYSKCTSKVQVSKKSGKMVQRKASNLNPQVLRFITEFKEFEWQNH</sequence>
<dbReference type="AlphaFoldDB" id="A0ABD0XDK5"/>
<dbReference type="PANTHER" id="PTHR31025:SF22">
    <property type="entry name" value="IP13529P"/>
    <property type="match status" value="1"/>
</dbReference>